<accession>A0A6C1U0D6</accession>
<dbReference type="GO" id="GO:0016787">
    <property type="term" value="F:hydrolase activity"/>
    <property type="evidence" value="ECO:0007669"/>
    <property type="project" value="UniProtKB-KW"/>
</dbReference>
<keyword evidence="1" id="KW-0732">Signal</keyword>
<protein>
    <submittedName>
        <fullName evidence="2">Alpha/beta fold hydrolase</fullName>
    </submittedName>
</protein>
<dbReference type="SUPFAM" id="SSF53474">
    <property type="entry name" value="alpha/beta-Hydrolases"/>
    <property type="match status" value="1"/>
</dbReference>
<dbReference type="Gene3D" id="3.40.50.1820">
    <property type="entry name" value="alpha/beta hydrolase"/>
    <property type="match status" value="1"/>
</dbReference>
<evidence type="ECO:0000313" key="2">
    <source>
        <dbReference type="EMBL" id="TVS28395.1"/>
    </source>
</evidence>
<dbReference type="Proteomes" id="UP000336646">
    <property type="component" value="Unassembled WGS sequence"/>
</dbReference>
<comment type="caution">
    <text evidence="2">The sequence shown here is derived from an EMBL/GenBank/DDBJ whole genome shotgun (WGS) entry which is preliminary data.</text>
</comment>
<feature type="signal peptide" evidence="1">
    <location>
        <begin position="1"/>
        <end position="26"/>
    </location>
</feature>
<proteinExistence type="predicted"/>
<organism evidence="2 3">
    <name type="scientific">Corynebacterium sanguinis</name>
    <dbReference type="NCBI Taxonomy" id="2594913"/>
    <lineage>
        <taxon>Bacteria</taxon>
        <taxon>Bacillati</taxon>
        <taxon>Actinomycetota</taxon>
        <taxon>Actinomycetes</taxon>
        <taxon>Mycobacteriales</taxon>
        <taxon>Corynebacteriaceae</taxon>
        <taxon>Corynebacterium</taxon>
    </lineage>
</organism>
<feature type="chain" id="PRO_5025463583" evidence="1">
    <location>
        <begin position="27"/>
        <end position="316"/>
    </location>
</feature>
<gene>
    <name evidence="2" type="ORF">EKI59_06985</name>
</gene>
<dbReference type="AlphaFoldDB" id="A0A6C1U0D6"/>
<evidence type="ECO:0000313" key="3">
    <source>
        <dbReference type="Proteomes" id="UP000336646"/>
    </source>
</evidence>
<dbReference type="RefSeq" id="WP_144773240.1">
    <property type="nucleotide sequence ID" value="NZ_JALXXO010000014.1"/>
</dbReference>
<name>A0A6C1U0D6_9CORY</name>
<dbReference type="Pfam" id="PF02089">
    <property type="entry name" value="Palm_thioest"/>
    <property type="match status" value="1"/>
</dbReference>
<keyword evidence="2" id="KW-0378">Hydrolase</keyword>
<sequence length="316" mass="33432">MSFRARVSTAVCVVLALLFGSAPVQAASSQDALPQFDGHAGAVQRQGSTMMAPEGTNDPRCTADEIVVLVHGTDATFYADYALIGETLARSGWCVYGIDYGYGENSYGWAPLVDSAAQIDRLVSSAMATSGATRVHIVGYSQGATVTRYWVNEMSHGRAASWFGLGSPTNGVNLPGIDQQLHTSSAQQSVIAPALVDHVGGSEVMRSLAQTPTIEGVRYASFGSRFDGVLLAIDQRLPGATNIVLQDVCPADLSGHFFLPYNPTVIEAIVQWLRDGEIGKLPCQPRALGHGVADLAIVSNFGNKQLPPPVVYPPSP</sequence>
<dbReference type="OrthoDB" id="8871309at2"/>
<dbReference type="EMBL" id="RXIR01000013">
    <property type="protein sequence ID" value="TVS28395.1"/>
    <property type="molecule type" value="Genomic_DNA"/>
</dbReference>
<dbReference type="InterPro" id="IPR029058">
    <property type="entry name" value="AB_hydrolase_fold"/>
</dbReference>
<reference evidence="2 3" key="1">
    <citation type="submission" date="2018-12" db="EMBL/GenBank/DDBJ databases">
        <title>Corynebacterium sanguinis sp. nov., a clinically-associated and environmental corynebacterium.</title>
        <authorList>
            <person name="Gonzales-Siles L."/>
            <person name="Jaen-Luchoro D."/>
            <person name="Cardew S."/>
            <person name="Inganas E."/>
            <person name="Ohlen M."/>
            <person name="Jensie-Markopolous S."/>
            <person name="Pinyeiro-Iglesias B."/>
            <person name="Molin K."/>
            <person name="Skovbjerg S."/>
            <person name="Svensson-Stadler L."/>
            <person name="Funke G."/>
            <person name="Moore E.R.B."/>
        </authorList>
    </citation>
    <scope>NUCLEOTIDE SEQUENCE [LARGE SCALE GENOMIC DNA]</scope>
    <source>
        <strain evidence="2 3">58734</strain>
    </source>
</reference>
<evidence type="ECO:0000256" key="1">
    <source>
        <dbReference type="SAM" id="SignalP"/>
    </source>
</evidence>